<name>A0ABQ5N0P5_9CLOT</name>
<evidence type="ECO:0000256" key="6">
    <source>
        <dbReference type="ARBA" id="ARBA00022840"/>
    </source>
</evidence>
<evidence type="ECO:0000259" key="12">
    <source>
        <dbReference type="Pfam" id="PF08245"/>
    </source>
</evidence>
<evidence type="ECO:0000313" key="14">
    <source>
        <dbReference type="Proteomes" id="UP001208567"/>
    </source>
</evidence>
<evidence type="ECO:0000256" key="7">
    <source>
        <dbReference type="ARBA" id="ARBA00022842"/>
    </source>
</evidence>
<dbReference type="SUPFAM" id="SSF53623">
    <property type="entry name" value="MurD-like peptide ligases, catalytic domain"/>
    <property type="match status" value="1"/>
</dbReference>
<keyword evidence="14" id="KW-1185">Reference proteome</keyword>
<dbReference type="Gene3D" id="3.40.1190.10">
    <property type="entry name" value="Mur-like, catalytic domain"/>
    <property type="match status" value="1"/>
</dbReference>
<dbReference type="EMBL" id="BRXR01000001">
    <property type="protein sequence ID" value="GLC28743.1"/>
    <property type="molecule type" value="Genomic_DNA"/>
</dbReference>
<evidence type="ECO:0000256" key="3">
    <source>
        <dbReference type="ARBA" id="ARBA00022598"/>
    </source>
</evidence>
<comment type="similarity">
    <text evidence="1 10">Belongs to the folylpolyglutamate synthase family.</text>
</comment>
<evidence type="ECO:0000256" key="10">
    <source>
        <dbReference type="PIRNR" id="PIRNR001563"/>
    </source>
</evidence>
<dbReference type="Gene3D" id="3.90.190.20">
    <property type="entry name" value="Mur ligase, C-terminal domain"/>
    <property type="match status" value="1"/>
</dbReference>
<evidence type="ECO:0000256" key="8">
    <source>
        <dbReference type="ARBA" id="ARBA00030592"/>
    </source>
</evidence>
<organism evidence="13 14">
    <name type="scientific">Clostridium omnivorum</name>
    <dbReference type="NCBI Taxonomy" id="1604902"/>
    <lineage>
        <taxon>Bacteria</taxon>
        <taxon>Bacillati</taxon>
        <taxon>Bacillota</taxon>
        <taxon>Clostridia</taxon>
        <taxon>Eubacteriales</taxon>
        <taxon>Clostridiaceae</taxon>
        <taxon>Clostridium</taxon>
    </lineage>
</organism>
<dbReference type="PANTHER" id="PTHR11136">
    <property type="entry name" value="FOLYLPOLYGLUTAMATE SYNTHASE-RELATED"/>
    <property type="match status" value="1"/>
</dbReference>
<dbReference type="PIRSF" id="PIRSF001563">
    <property type="entry name" value="Folylpolyglu_synth"/>
    <property type="match status" value="1"/>
</dbReference>
<keyword evidence="3 10" id="KW-0436">Ligase</keyword>
<evidence type="ECO:0000256" key="1">
    <source>
        <dbReference type="ARBA" id="ARBA00008276"/>
    </source>
</evidence>
<feature type="domain" description="Mur ligase central" evidence="12">
    <location>
        <begin position="44"/>
        <end position="273"/>
    </location>
</feature>
<dbReference type="RefSeq" id="WP_264848009.1">
    <property type="nucleotide sequence ID" value="NZ_BRXR01000001.1"/>
</dbReference>
<reference evidence="13 14" key="1">
    <citation type="journal article" date="2024" name="Int. J. Syst. Evol. Microbiol.">
        <title>Clostridium omnivorum sp. nov., isolated from anoxic soil under the treatment of reductive soil disinfestation.</title>
        <authorList>
            <person name="Ueki A."/>
            <person name="Tonouchi A."/>
            <person name="Kaku N."/>
            <person name="Honma S."/>
            <person name="Ueki K."/>
        </authorList>
    </citation>
    <scope>NUCLEOTIDE SEQUENCE [LARGE SCALE GENOMIC DNA]</scope>
    <source>
        <strain evidence="13 14">E14</strain>
    </source>
</reference>
<dbReference type="Proteomes" id="UP001208567">
    <property type="component" value="Unassembled WGS sequence"/>
</dbReference>
<evidence type="ECO:0000256" key="9">
    <source>
        <dbReference type="ARBA" id="ARBA00047493"/>
    </source>
</evidence>
<keyword evidence="7" id="KW-0460">Magnesium</keyword>
<accession>A0ABQ5N0P5</accession>
<evidence type="ECO:0000256" key="4">
    <source>
        <dbReference type="ARBA" id="ARBA00022723"/>
    </source>
</evidence>
<dbReference type="InterPro" id="IPR036565">
    <property type="entry name" value="Mur-like_cat_sf"/>
</dbReference>
<dbReference type="InterPro" id="IPR036615">
    <property type="entry name" value="Mur_ligase_C_dom_sf"/>
</dbReference>
<evidence type="ECO:0000256" key="2">
    <source>
        <dbReference type="ARBA" id="ARBA00013025"/>
    </source>
</evidence>
<evidence type="ECO:0000256" key="5">
    <source>
        <dbReference type="ARBA" id="ARBA00022741"/>
    </source>
</evidence>
<proteinExistence type="inferred from homology"/>
<keyword evidence="5 10" id="KW-0547">Nucleotide-binding</keyword>
<sequence length="439" mass="49185">MNYDEAMAYIKNTAKFGSNYGLSRTEKILELLGNPHKKLKCIHIGGTNGKGSTTAMLEAILREAGFKTGMYISPFIEEFEERIQINGENIPKEHLTSVVTEVSKAVDDVINLGFDQPTEFEIITCAMFLYFYKMKVDYAIIEVGLGGRLDSTNVITPILSIITSISYDHMAILGDTLEKIAYEKAGIIKDEIPLILYPQTEESLQVIREKCIEKKSDMILVPHDCVNLKEITMNSKGEYHQKIVIKTVKHDYSLNLALLGKHQLLNCATVIYAVEYLISKGVQIDRNHISSALEKVKWPGRMEIMSINPLVIIDGAHNIDGIRKLTESVTTYFSYNNLVLILGILADKQVEQMVQTIVPKAKKIVAVTPNSNRAELGAELAEVIKRYNNNVEVVEDYSEALKIGMNSCETEDILLVCGSLYMIGGMRGIIKKGDYFKKK</sequence>
<keyword evidence="6 10" id="KW-0067">ATP-binding</keyword>
<dbReference type="PANTHER" id="PTHR11136:SF0">
    <property type="entry name" value="DIHYDROFOLATE SYNTHETASE-RELATED"/>
    <property type="match status" value="1"/>
</dbReference>
<dbReference type="InterPro" id="IPR013221">
    <property type="entry name" value="Mur_ligase_cen"/>
</dbReference>
<dbReference type="Pfam" id="PF02875">
    <property type="entry name" value="Mur_ligase_C"/>
    <property type="match status" value="1"/>
</dbReference>
<comment type="catalytic activity">
    <reaction evidence="9">
        <text>(6S)-5,6,7,8-tetrahydrofolyl-(gamma-L-Glu)(n) + L-glutamate + ATP = (6S)-5,6,7,8-tetrahydrofolyl-(gamma-L-Glu)(n+1) + ADP + phosphate + H(+)</text>
        <dbReference type="Rhea" id="RHEA:10580"/>
        <dbReference type="Rhea" id="RHEA-COMP:14738"/>
        <dbReference type="Rhea" id="RHEA-COMP:14740"/>
        <dbReference type="ChEBI" id="CHEBI:15378"/>
        <dbReference type="ChEBI" id="CHEBI:29985"/>
        <dbReference type="ChEBI" id="CHEBI:30616"/>
        <dbReference type="ChEBI" id="CHEBI:43474"/>
        <dbReference type="ChEBI" id="CHEBI:141005"/>
        <dbReference type="ChEBI" id="CHEBI:456216"/>
        <dbReference type="EC" id="6.3.2.17"/>
    </reaction>
</comment>
<keyword evidence="4" id="KW-0479">Metal-binding</keyword>
<comment type="caution">
    <text evidence="13">The sequence shown here is derived from an EMBL/GenBank/DDBJ whole genome shotgun (WGS) entry which is preliminary data.</text>
</comment>
<dbReference type="InterPro" id="IPR004101">
    <property type="entry name" value="Mur_ligase_C"/>
</dbReference>
<feature type="domain" description="Mur ligase C-terminal" evidence="11">
    <location>
        <begin position="300"/>
        <end position="419"/>
    </location>
</feature>
<dbReference type="NCBIfam" id="TIGR01499">
    <property type="entry name" value="folC"/>
    <property type="match status" value="1"/>
</dbReference>
<dbReference type="EC" id="6.3.2.17" evidence="2"/>
<dbReference type="InterPro" id="IPR018109">
    <property type="entry name" value="Folylpolyglutamate_synth_CS"/>
</dbReference>
<dbReference type="SUPFAM" id="SSF53244">
    <property type="entry name" value="MurD-like peptide ligases, peptide-binding domain"/>
    <property type="match status" value="1"/>
</dbReference>
<evidence type="ECO:0000313" key="13">
    <source>
        <dbReference type="EMBL" id="GLC28743.1"/>
    </source>
</evidence>
<dbReference type="InterPro" id="IPR001645">
    <property type="entry name" value="Folylpolyglutamate_synth"/>
</dbReference>
<dbReference type="PROSITE" id="PS01012">
    <property type="entry name" value="FOLYLPOLYGLU_SYNT_2"/>
    <property type="match status" value="1"/>
</dbReference>
<gene>
    <name evidence="13" type="primary">folC</name>
    <name evidence="13" type="ORF">bsdE14_01530</name>
</gene>
<evidence type="ECO:0000259" key="11">
    <source>
        <dbReference type="Pfam" id="PF02875"/>
    </source>
</evidence>
<protein>
    <recommendedName>
        <fullName evidence="2">tetrahydrofolate synthase</fullName>
        <ecNumber evidence="2">6.3.2.17</ecNumber>
    </recommendedName>
    <alternativeName>
        <fullName evidence="8">Tetrahydrofolylpolyglutamate synthase</fullName>
    </alternativeName>
</protein>
<dbReference type="Pfam" id="PF08245">
    <property type="entry name" value="Mur_ligase_M"/>
    <property type="match status" value="1"/>
</dbReference>